<organism evidence="3 4">
    <name type="scientific">Chara braunii</name>
    <name type="common">Braun's stonewort</name>
    <dbReference type="NCBI Taxonomy" id="69332"/>
    <lineage>
        <taxon>Eukaryota</taxon>
        <taxon>Viridiplantae</taxon>
        <taxon>Streptophyta</taxon>
        <taxon>Charophyceae</taxon>
        <taxon>Charales</taxon>
        <taxon>Characeae</taxon>
        <taxon>Chara</taxon>
    </lineage>
</organism>
<evidence type="ECO:0000313" key="4">
    <source>
        <dbReference type="Proteomes" id="UP000265515"/>
    </source>
</evidence>
<feature type="compositionally biased region" description="Polar residues" evidence="2">
    <location>
        <begin position="521"/>
        <end position="530"/>
    </location>
</feature>
<feature type="region of interest" description="Disordered" evidence="2">
    <location>
        <begin position="1673"/>
        <end position="1750"/>
    </location>
</feature>
<gene>
    <name evidence="3" type="ORF">CBR_g11174</name>
</gene>
<feature type="region of interest" description="Disordered" evidence="2">
    <location>
        <begin position="501"/>
        <end position="592"/>
    </location>
</feature>
<feature type="coiled-coil region" evidence="1">
    <location>
        <begin position="1212"/>
        <end position="1250"/>
    </location>
</feature>
<feature type="compositionally biased region" description="Polar residues" evidence="2">
    <location>
        <begin position="504"/>
        <end position="514"/>
    </location>
</feature>
<feature type="compositionally biased region" description="Basic and acidic residues" evidence="2">
    <location>
        <begin position="1693"/>
        <end position="1722"/>
    </location>
</feature>
<name>A0A388KQB6_CHABU</name>
<feature type="region of interest" description="Disordered" evidence="2">
    <location>
        <begin position="451"/>
        <end position="471"/>
    </location>
</feature>
<proteinExistence type="predicted"/>
<feature type="compositionally biased region" description="Polar residues" evidence="2">
    <location>
        <begin position="1723"/>
        <end position="1740"/>
    </location>
</feature>
<feature type="region of interest" description="Disordered" evidence="2">
    <location>
        <begin position="804"/>
        <end position="826"/>
    </location>
</feature>
<feature type="region of interest" description="Disordered" evidence="2">
    <location>
        <begin position="767"/>
        <end position="792"/>
    </location>
</feature>
<feature type="coiled-coil region" evidence="1">
    <location>
        <begin position="1373"/>
        <end position="1442"/>
    </location>
</feature>
<evidence type="ECO:0000256" key="2">
    <source>
        <dbReference type="SAM" id="MobiDB-lite"/>
    </source>
</evidence>
<dbReference type="Proteomes" id="UP000265515">
    <property type="component" value="Unassembled WGS sequence"/>
</dbReference>
<evidence type="ECO:0000313" key="3">
    <source>
        <dbReference type="EMBL" id="GBG72244.1"/>
    </source>
</evidence>
<protein>
    <submittedName>
        <fullName evidence="3">Uncharacterized protein</fullName>
    </submittedName>
</protein>
<dbReference type="EMBL" id="BFEA01000161">
    <property type="protein sequence ID" value="GBG72244.1"/>
    <property type="molecule type" value="Genomic_DNA"/>
</dbReference>
<feature type="coiled-coil region" evidence="1">
    <location>
        <begin position="341"/>
        <end position="403"/>
    </location>
</feature>
<feature type="compositionally biased region" description="Basic and acidic residues" evidence="2">
    <location>
        <begin position="767"/>
        <end position="780"/>
    </location>
</feature>
<dbReference type="Gramene" id="GBG72244">
    <property type="protein sequence ID" value="GBG72244"/>
    <property type="gene ID" value="CBR_g11174"/>
</dbReference>
<sequence>MRLHQEVEEAAQLTMKMHNETEGLRAAIQRADLQINTLNARLFDALAVNRTLETKIDQLEDVLKKEKLEKQEALNRAKDLEAKGEAFRMAGERYRCMLDELTKEMESTGETLNEALSQLDKQEECGRARRRHAESRFAEAQEMRARAEWAEAELERMYIWEGQWEQMKRELYHERECLINELTKWRMAQQGGARRAAADGDVKMACSLDRHTQRVAGGESERDLKHDVGANWMAMRTAVEIYARRRESRRTGGKGVAHHVLKERQMGMIRDNELRTSQLQNSHGDVGLGSGGNERSDLCYAAEEGSIRVQTNDTNLVERMAQMRSELAVVSTEKTLRERELLDKQGEAERLSEELVQTMEELTRSRQEVHALAKRFDDVDLAVKELEALKAEMARLIQKDEKRPVQLSAKDCLLPELGVKGDHPSAVMSHCEDHDVCLQQCELCDRKTQCEQHDDDDDHHHHHHHHREQWRCENSVECTIHRGEPQAQSGLRNEEHHLTGSDVARQQDQGTACQETKAGFAQQQAVSVDSQRSERGMGDVHAEEKVEDASRRPSSSDAQGGEISGGQIGEESPYEAEGKASRMSSGVARQERLPQRDVSAVLTVQCGPGRVIEIAHRANAGQKEMAAVAGRAIEPVGRCPKCRSVGPSKCSEAIKRLGEGLAGNEKMMFDVGKMIEMLKNTQHQLGRMAEDSLMRVVKMEKKLQRSHSFDKAVGDGPRAEASILERTLRCSEECGEEVDGNLVMQEEKMREDCQRSEDCGTSTEVEVHELSSERREEQEIQQHVAAEQEDARTGICESAVTSGMDVDSSMTNGTQQKPTHHPHVMGSEGVRKHVDEEEQYKRQRNKELAVVDEEVADGVEAIQRLKYNLEVYVEVLLSRENNIKDLRDILASMDAAEDKEKEVEVADDLVLRLEKWFRRVGRAEEGRSLCSTLARKSPRGSLCGVLMETNVNEMSREAAGMGPDYYLACTEEQAEEKQRKRQVADSSWMKGMKDMARWFTWRGLDKVHMDDERGTEKGGNKARHRAFADAKMAHSCCFANHGKAVEGQRPMSSKEVNEMPSADMDADVFVVRQANHVARVGAIVEETLFLAQYGARIEEVVAKLLLQLELEELRAAKMMPVERGISRRLMIALENLQNRAEVKLNLVERMKKAMSPGKRTGAHTRQKMVTRECATTKLASDGFADFEDVHNPDESIHLQVELHASRKRAVDLSRKTEQLDKMIAEKERHVKELMARLDELKREHARLVEKEECDSSESEFVEVCTGSRRGTSESLGQGNAVRTAGATEETIWELVVGVESQSKGSGKKRRPSWREELHGLVMELDREKSMTWALQSQVEALRKQATDMEALSQQPLSIIARLQESLGISEAEIVELVEVVGKQEEELTRANREAERMQSEMSMKNKAEDTLLSRMKEMEAELERKSKELLELKKDMQRRESSQQQDSQGCDTLLEAGKSCSEGGSQALMFRTDAVSIDDERVKSLEMIEAKIKEKEGREIFLESAILRMKADLQSKDMEVTRLQVVLAKTQKECEELRMESQKQEDRAWKMLEMVEQISELSTKVMHAEAEKNRQKRLLSELEYKLETMEAKKAKTESKMFARKLKYKALTWALEQLKREMGDVKRERESMELELEETKSELQRKTREIHWKDREVYNLRGRVNDLEVALGRSRGRGWAKTDAPEESAMLRRVPRETEPARCRLGFKVEREGPEETRTHIDQRSSVQPLSENNGLHTTVAESGRPKSGQG</sequence>
<keyword evidence="4" id="KW-1185">Reference proteome</keyword>
<feature type="coiled-coil region" evidence="1">
    <location>
        <begin position="1520"/>
        <end position="1648"/>
    </location>
</feature>
<keyword evidence="1" id="KW-0175">Coiled coil</keyword>
<comment type="caution">
    <text evidence="3">The sequence shown here is derived from an EMBL/GenBank/DDBJ whole genome shotgun (WGS) entry which is preliminary data.</text>
</comment>
<reference evidence="3 4" key="1">
    <citation type="journal article" date="2018" name="Cell">
        <title>The Chara Genome: Secondary Complexity and Implications for Plant Terrestrialization.</title>
        <authorList>
            <person name="Nishiyama T."/>
            <person name="Sakayama H."/>
            <person name="Vries J.D."/>
            <person name="Buschmann H."/>
            <person name="Saint-Marcoux D."/>
            <person name="Ullrich K.K."/>
            <person name="Haas F.B."/>
            <person name="Vanderstraeten L."/>
            <person name="Becker D."/>
            <person name="Lang D."/>
            <person name="Vosolsobe S."/>
            <person name="Rombauts S."/>
            <person name="Wilhelmsson P.K.I."/>
            <person name="Janitza P."/>
            <person name="Kern R."/>
            <person name="Heyl A."/>
            <person name="Rumpler F."/>
            <person name="Villalobos L.I.A.C."/>
            <person name="Clay J.M."/>
            <person name="Skokan R."/>
            <person name="Toyoda A."/>
            <person name="Suzuki Y."/>
            <person name="Kagoshima H."/>
            <person name="Schijlen E."/>
            <person name="Tajeshwar N."/>
            <person name="Catarino B."/>
            <person name="Hetherington A.J."/>
            <person name="Saltykova A."/>
            <person name="Bonnot C."/>
            <person name="Breuninger H."/>
            <person name="Symeonidi A."/>
            <person name="Radhakrishnan G.V."/>
            <person name="Van Nieuwerburgh F."/>
            <person name="Deforce D."/>
            <person name="Chang C."/>
            <person name="Karol K.G."/>
            <person name="Hedrich R."/>
            <person name="Ulvskov P."/>
            <person name="Glockner G."/>
            <person name="Delwiche C.F."/>
            <person name="Petrasek J."/>
            <person name="Van de Peer Y."/>
            <person name="Friml J."/>
            <person name="Beilby M."/>
            <person name="Dolan L."/>
            <person name="Kohara Y."/>
            <person name="Sugano S."/>
            <person name="Fujiyama A."/>
            <person name="Delaux P.-M."/>
            <person name="Quint M."/>
            <person name="TheiBen G."/>
            <person name="Hagemann M."/>
            <person name="Harholt J."/>
            <person name="Dunand C."/>
            <person name="Zachgo S."/>
            <person name="Langdale J."/>
            <person name="Maumus F."/>
            <person name="Straeten D.V.D."/>
            <person name="Gould S.B."/>
            <person name="Rensing S.A."/>
        </authorList>
    </citation>
    <scope>NUCLEOTIDE SEQUENCE [LARGE SCALE GENOMIC DNA]</scope>
    <source>
        <strain evidence="3 4">S276</strain>
    </source>
</reference>
<accession>A0A388KQB6</accession>
<feature type="compositionally biased region" description="Basic and acidic residues" evidence="2">
    <location>
        <begin position="531"/>
        <end position="551"/>
    </location>
</feature>
<feature type="coiled-coil region" evidence="1">
    <location>
        <begin position="49"/>
        <end position="118"/>
    </location>
</feature>
<feature type="compositionally biased region" description="Polar residues" evidence="2">
    <location>
        <begin position="808"/>
        <end position="817"/>
    </location>
</feature>
<evidence type="ECO:0000256" key="1">
    <source>
        <dbReference type="SAM" id="Coils"/>
    </source>
</evidence>